<evidence type="ECO:0000256" key="7">
    <source>
        <dbReference type="SAM" id="Phobius"/>
    </source>
</evidence>
<comment type="similarity">
    <text evidence="2">Belongs to the ABC-4 integral membrane protein family. LolC/E subfamily.</text>
</comment>
<feature type="transmembrane region" description="Helical" evidence="7">
    <location>
        <begin position="299"/>
        <end position="324"/>
    </location>
</feature>
<dbReference type="EMBL" id="JAUHHC010000002">
    <property type="protein sequence ID" value="MDN3920608.1"/>
    <property type="molecule type" value="Genomic_DNA"/>
</dbReference>
<dbReference type="Pfam" id="PF12704">
    <property type="entry name" value="MacB_PCD"/>
    <property type="match status" value="1"/>
</dbReference>
<evidence type="ECO:0000259" key="8">
    <source>
        <dbReference type="Pfam" id="PF02687"/>
    </source>
</evidence>
<feature type="transmembrane region" description="Helical" evidence="7">
    <location>
        <begin position="711"/>
        <end position="734"/>
    </location>
</feature>
<feature type="domain" description="ABC3 transporter permease C-terminal" evidence="8">
    <location>
        <begin position="256"/>
        <end position="383"/>
    </location>
</feature>
<sequence>MNARWFAQLSWPALRHQAGRQLLALLAIVLGVALAYAVHLLNGTALAEFGSAAASLNGKPDLVLRARAGALGEEVYAEIARRPGVQIAAPVLEGMAQAADAQGQRFNLRVLGLDALQAAPLSPQLLPHGQDLQQLLDPQRLFLNEAALQRLPQPRPERLTLRVAGREGPLSTTQTLGGTLDAAGAPLAVLDIAGAQLLLGRLGQLDRIDLRLRPGLSPTQWLAEAKLPAGLVAAPPPDEGERLQELSRAYRVNLGVLSLMALFTGSFLVFAVLSLSVAQRLPQWALLGVLGMSARERGALVLAEGLLLGLIGSLLGLLLGWWLAALALQRLGSDLGLGLIQGLRPQLRFAVEQLPAAAVFGLLGLVVSALAAGAPALAVRRMPVAQVLKGLGGALHGALPAWLGPALLLAGLALALLPPLAGVPLAAYLAMLAMLLGGIACVPALLRGAVAMLARLPDSATLLLLRERALDQAGEALRALAGVLVSLSLSVAMLVMVGSFRDSLDQWLTRMLPADLYIRSALRLAPGQAAPLPPAYVAAVRHSALAERIAVQRSANVLIEGAPQPVTALAREIEDEGQLPLAGALAEGQGLPLYVNEALRDALRLAPGQRLTLRLEAGAGPQPAFVRGVWRDYARQSGALILPLAAYRQWSGDATVSELMVWLRPGTDAQAAAAQLRALAAEPQDLELAAAGELRGISLRIFDRSFAVTHWLQAVALAIGLFGIAASQSAQVLARRREFGLLLHLGLTRAGVLRLLALEAALLCGIGALAGLALGLALSAVLVFVVNPQSFHWSMDLSLPWPRLTGLLAATFTAGVLAALIAGRRAASGDAVQAVKEDW</sequence>
<keyword evidence="3" id="KW-1003">Cell membrane</keyword>
<comment type="subcellular location">
    <subcellularLocation>
        <location evidence="1">Cell membrane</location>
        <topology evidence="1">Multi-pass membrane protein</topology>
    </subcellularLocation>
</comment>
<reference evidence="10 11" key="1">
    <citation type="submission" date="2023-06" db="EMBL/GenBank/DDBJ databases">
        <title>Pelomonas sp. PFR6 16S ribosomal RNA gene Genome sequencing and assembly.</title>
        <authorList>
            <person name="Woo H."/>
        </authorList>
    </citation>
    <scope>NUCLEOTIDE SEQUENCE [LARGE SCALE GENOMIC DNA]</scope>
    <source>
        <strain evidence="10 11">PFR6</strain>
    </source>
</reference>
<dbReference type="Proteomes" id="UP001228044">
    <property type="component" value="Unassembled WGS sequence"/>
</dbReference>
<evidence type="ECO:0000256" key="6">
    <source>
        <dbReference type="ARBA" id="ARBA00023136"/>
    </source>
</evidence>
<feature type="transmembrane region" description="Helical" evidence="7">
    <location>
        <begin position="476"/>
        <end position="500"/>
    </location>
</feature>
<dbReference type="InterPro" id="IPR025857">
    <property type="entry name" value="MacB_PCD"/>
</dbReference>
<evidence type="ECO:0000256" key="5">
    <source>
        <dbReference type="ARBA" id="ARBA00022989"/>
    </source>
</evidence>
<keyword evidence="6 7" id="KW-0472">Membrane</keyword>
<feature type="transmembrane region" description="Helical" evidence="7">
    <location>
        <begin position="755"/>
        <end position="784"/>
    </location>
</feature>
<dbReference type="PANTHER" id="PTHR30489:SF0">
    <property type="entry name" value="LIPOPROTEIN-RELEASING SYSTEM TRANSMEMBRANE PROTEIN LOLE"/>
    <property type="match status" value="1"/>
</dbReference>
<dbReference type="RefSeq" id="WP_290358899.1">
    <property type="nucleotide sequence ID" value="NZ_JAUHHC010000002.1"/>
</dbReference>
<feature type="transmembrane region" description="Helical" evidence="7">
    <location>
        <begin position="254"/>
        <end position="278"/>
    </location>
</feature>
<feature type="transmembrane region" description="Helical" evidence="7">
    <location>
        <begin position="426"/>
        <end position="446"/>
    </location>
</feature>
<dbReference type="PANTHER" id="PTHR30489">
    <property type="entry name" value="LIPOPROTEIN-RELEASING SYSTEM TRANSMEMBRANE PROTEIN LOLE"/>
    <property type="match status" value="1"/>
</dbReference>
<evidence type="ECO:0000313" key="11">
    <source>
        <dbReference type="Proteomes" id="UP001228044"/>
    </source>
</evidence>
<proteinExistence type="inferred from homology"/>
<feature type="domain" description="ABC3 transporter permease C-terminal" evidence="8">
    <location>
        <begin position="714"/>
        <end position="828"/>
    </location>
</feature>
<evidence type="ECO:0000256" key="4">
    <source>
        <dbReference type="ARBA" id="ARBA00022692"/>
    </source>
</evidence>
<feature type="transmembrane region" description="Helical" evidence="7">
    <location>
        <begin position="399"/>
        <end position="420"/>
    </location>
</feature>
<keyword evidence="5 7" id="KW-1133">Transmembrane helix</keyword>
<evidence type="ECO:0000259" key="9">
    <source>
        <dbReference type="Pfam" id="PF12704"/>
    </source>
</evidence>
<comment type="caution">
    <text evidence="10">The sequence shown here is derived from an EMBL/GenBank/DDBJ whole genome shotgun (WGS) entry which is preliminary data.</text>
</comment>
<dbReference type="InterPro" id="IPR003838">
    <property type="entry name" value="ABC3_permease_C"/>
</dbReference>
<gene>
    <name evidence="10" type="ORF">QWJ38_09990</name>
</gene>
<dbReference type="InterPro" id="IPR051447">
    <property type="entry name" value="Lipoprotein-release_system"/>
</dbReference>
<feature type="domain" description="MacB-like periplasmic core" evidence="9">
    <location>
        <begin position="480"/>
        <end position="679"/>
    </location>
</feature>
<evidence type="ECO:0000256" key="2">
    <source>
        <dbReference type="ARBA" id="ARBA00005236"/>
    </source>
</evidence>
<dbReference type="Pfam" id="PF02687">
    <property type="entry name" value="FtsX"/>
    <property type="match status" value="2"/>
</dbReference>
<name>A0ABT8DU77_9BURK</name>
<feature type="transmembrane region" description="Helical" evidence="7">
    <location>
        <begin position="354"/>
        <end position="378"/>
    </location>
</feature>
<evidence type="ECO:0000256" key="1">
    <source>
        <dbReference type="ARBA" id="ARBA00004651"/>
    </source>
</evidence>
<accession>A0ABT8DU77</accession>
<keyword evidence="11" id="KW-1185">Reference proteome</keyword>
<keyword evidence="4 7" id="KW-0812">Transmembrane</keyword>
<evidence type="ECO:0000313" key="10">
    <source>
        <dbReference type="EMBL" id="MDN3920608.1"/>
    </source>
</evidence>
<feature type="transmembrane region" description="Helical" evidence="7">
    <location>
        <begin position="804"/>
        <end position="823"/>
    </location>
</feature>
<evidence type="ECO:0000256" key="3">
    <source>
        <dbReference type="ARBA" id="ARBA00022475"/>
    </source>
</evidence>
<organism evidence="10 11">
    <name type="scientific">Roseateles violae</name>
    <dbReference type="NCBI Taxonomy" id="3058042"/>
    <lineage>
        <taxon>Bacteria</taxon>
        <taxon>Pseudomonadati</taxon>
        <taxon>Pseudomonadota</taxon>
        <taxon>Betaproteobacteria</taxon>
        <taxon>Burkholderiales</taxon>
        <taxon>Sphaerotilaceae</taxon>
        <taxon>Roseateles</taxon>
    </lineage>
</organism>
<protein>
    <submittedName>
        <fullName evidence="10">ABC transporter permease</fullName>
    </submittedName>
</protein>